<evidence type="ECO:0000313" key="1">
    <source>
        <dbReference type="EMBL" id="CAF1691788.1"/>
    </source>
</evidence>
<dbReference type="Proteomes" id="UP000663828">
    <property type="component" value="Unassembled WGS sequence"/>
</dbReference>
<accession>A0A816HX24</accession>
<gene>
    <name evidence="1" type="ORF">XAT740_LOCUS64354</name>
</gene>
<dbReference type="EMBL" id="CAJNOR010022099">
    <property type="protein sequence ID" value="CAF1691788.1"/>
    <property type="molecule type" value="Genomic_DNA"/>
</dbReference>
<name>A0A816HX24_ADIRI</name>
<proteinExistence type="predicted"/>
<feature type="non-terminal residue" evidence="1">
    <location>
        <position position="1"/>
    </location>
</feature>
<dbReference type="AlphaFoldDB" id="A0A816HX24"/>
<protein>
    <submittedName>
        <fullName evidence="1">Uncharacterized protein</fullName>
    </submittedName>
</protein>
<reference evidence="1" key="1">
    <citation type="submission" date="2021-02" db="EMBL/GenBank/DDBJ databases">
        <authorList>
            <person name="Nowell W R."/>
        </authorList>
    </citation>
    <scope>NUCLEOTIDE SEQUENCE</scope>
</reference>
<organism evidence="1 2">
    <name type="scientific">Adineta ricciae</name>
    <name type="common">Rotifer</name>
    <dbReference type="NCBI Taxonomy" id="249248"/>
    <lineage>
        <taxon>Eukaryota</taxon>
        <taxon>Metazoa</taxon>
        <taxon>Spiralia</taxon>
        <taxon>Gnathifera</taxon>
        <taxon>Rotifera</taxon>
        <taxon>Eurotatoria</taxon>
        <taxon>Bdelloidea</taxon>
        <taxon>Adinetida</taxon>
        <taxon>Adinetidae</taxon>
        <taxon>Adineta</taxon>
    </lineage>
</organism>
<keyword evidence="2" id="KW-1185">Reference proteome</keyword>
<sequence length="86" mass="9697">MLTYVSQSNNNTIIISSQKNVTIWGLLINLTAIPLSIPYNVKLQIFVRDCTNNQDWLPDWINTNDSELITTEATTSFFSSLLDSSV</sequence>
<evidence type="ECO:0000313" key="2">
    <source>
        <dbReference type="Proteomes" id="UP000663828"/>
    </source>
</evidence>
<comment type="caution">
    <text evidence="1">The sequence shown here is derived from an EMBL/GenBank/DDBJ whole genome shotgun (WGS) entry which is preliminary data.</text>
</comment>